<evidence type="ECO:0000313" key="2">
    <source>
        <dbReference type="Proteomes" id="UP000624244"/>
    </source>
</evidence>
<evidence type="ECO:0000313" key="1">
    <source>
        <dbReference type="EMBL" id="KAF5844687.1"/>
    </source>
</evidence>
<reference evidence="1" key="1">
    <citation type="submission" date="2019-11" db="EMBL/GenBank/DDBJ databases">
        <title>Bipolaris sorokiniana Genome sequencing.</title>
        <authorList>
            <person name="Wang H."/>
        </authorList>
    </citation>
    <scope>NUCLEOTIDE SEQUENCE</scope>
</reference>
<name>A0A8H5Z8T5_COCSA</name>
<protein>
    <submittedName>
        <fullName evidence="1">Uncharacterized protein</fullName>
    </submittedName>
</protein>
<proteinExistence type="predicted"/>
<comment type="caution">
    <text evidence="1">The sequence shown here is derived from an EMBL/GenBank/DDBJ whole genome shotgun (WGS) entry which is preliminary data.</text>
</comment>
<dbReference type="Proteomes" id="UP000624244">
    <property type="component" value="Unassembled WGS sequence"/>
</dbReference>
<gene>
    <name evidence="1" type="ORF">GGP41_007649</name>
</gene>
<sequence length="154" mass="17772">MFSHNRHCHRYFPWYLGFLTNKHDQFNLRHAPHWDICSWRSIVLVFLAGLTLQQSRSCAETRYDIHLRTYISISTGNVRYYLQWVGSRPVVPNAATYKVFAGNASVLRHILYLHGTRTACAWTANITFRNTAAMNRKSLLVALCSEKLAAEQGI</sequence>
<organism evidence="1 2">
    <name type="scientific">Cochliobolus sativus</name>
    <name type="common">Common root rot and spot blotch fungus</name>
    <name type="synonym">Bipolaris sorokiniana</name>
    <dbReference type="NCBI Taxonomy" id="45130"/>
    <lineage>
        <taxon>Eukaryota</taxon>
        <taxon>Fungi</taxon>
        <taxon>Dikarya</taxon>
        <taxon>Ascomycota</taxon>
        <taxon>Pezizomycotina</taxon>
        <taxon>Dothideomycetes</taxon>
        <taxon>Pleosporomycetidae</taxon>
        <taxon>Pleosporales</taxon>
        <taxon>Pleosporineae</taxon>
        <taxon>Pleosporaceae</taxon>
        <taxon>Bipolaris</taxon>
    </lineage>
</organism>
<accession>A0A8H5Z8T5</accession>
<dbReference type="AlphaFoldDB" id="A0A8H5Z8T5"/>
<dbReference type="EMBL" id="WNKQ01000022">
    <property type="protein sequence ID" value="KAF5844687.1"/>
    <property type="molecule type" value="Genomic_DNA"/>
</dbReference>